<dbReference type="AlphaFoldDB" id="A0A6S4Q727"/>
<reference evidence="2" key="1">
    <citation type="submission" date="2011-01" db="EMBL/GenBank/DDBJ databases">
        <title>Evolutionary Significance of Chromosomal Super-Integrons in Vibrio vulnificus Strains.</title>
        <authorList>
            <person name="Shu H.Y."/>
            <person name="Wu K.M."/>
            <person name="Liu T.T."/>
            <person name="Liu Y.M."/>
            <person name="Liao T.L."/>
            <person name="Hor L.I."/>
            <person name="Tsai S.F."/>
            <person name="Chen C.Y."/>
        </authorList>
    </citation>
    <scope>NUCLEOTIDE SEQUENCE</scope>
    <source>
        <strain evidence="2">CECT4999</strain>
    </source>
</reference>
<evidence type="ECO:0000256" key="1">
    <source>
        <dbReference type="SAM" id="Phobius"/>
    </source>
</evidence>
<keyword evidence="1" id="KW-1133">Transmembrane helix</keyword>
<evidence type="ECO:0000313" key="2">
    <source>
        <dbReference type="EMBL" id="BBE38869.1"/>
    </source>
</evidence>
<proteinExistence type="predicted"/>
<accession>A0A6S4Q727</accession>
<organism evidence="2">
    <name type="scientific">Vibrio vulnificus</name>
    <dbReference type="NCBI Taxonomy" id="672"/>
    <lineage>
        <taxon>Bacteria</taxon>
        <taxon>Pseudomonadati</taxon>
        <taxon>Pseudomonadota</taxon>
        <taxon>Gammaproteobacteria</taxon>
        <taxon>Vibrionales</taxon>
        <taxon>Vibrionaceae</taxon>
        <taxon>Vibrio</taxon>
    </lineage>
</organism>
<name>A0A6S4Q727_VIBVL</name>
<keyword evidence="1" id="KW-0472">Membrane</keyword>
<dbReference type="EMBL" id="AB609751">
    <property type="protein sequence ID" value="BBE38869.1"/>
    <property type="molecule type" value="Genomic_DNA"/>
</dbReference>
<keyword evidence="1" id="KW-0812">Transmembrane</keyword>
<protein>
    <submittedName>
        <fullName evidence="2">Uncharacterized protein</fullName>
    </submittedName>
</protein>
<sequence length="99" mass="11118">MLNQVKSMVYGFSLFPRLFCLVFVGKLVLWALFSGHPFLGAKNSESCLNQFLSNYAVSVAGSIRNPFLGFKLQTRSAKTPNLNIKTMIHFGFLSFVFCL</sequence>
<feature type="transmembrane region" description="Helical" evidence="1">
    <location>
        <begin position="12"/>
        <end position="33"/>
    </location>
</feature>